<keyword evidence="3" id="KW-1185">Reference proteome</keyword>
<dbReference type="Proteomes" id="UP001258315">
    <property type="component" value="Unassembled WGS sequence"/>
</dbReference>
<protein>
    <submittedName>
        <fullName evidence="2">Bisphosphoglycerate-dependent phosphoglycerate mutase</fullName>
    </submittedName>
</protein>
<accession>A0ABU3GUP2</accession>
<proteinExistence type="predicted"/>
<dbReference type="RefSeq" id="WP_311950175.1">
    <property type="nucleotide sequence ID" value="NZ_JAVLVU010000001.1"/>
</dbReference>
<dbReference type="EMBL" id="JAVLVU010000001">
    <property type="protein sequence ID" value="MDT3403301.1"/>
    <property type="molecule type" value="Genomic_DNA"/>
</dbReference>
<evidence type="ECO:0000313" key="3">
    <source>
        <dbReference type="Proteomes" id="UP001258315"/>
    </source>
</evidence>
<name>A0ABU3GUP2_9SPHI</name>
<evidence type="ECO:0000256" key="1">
    <source>
        <dbReference type="SAM" id="SignalP"/>
    </source>
</evidence>
<organism evidence="2 3">
    <name type="scientific">Mucilaginibacter terrae</name>
    <dbReference type="NCBI Taxonomy" id="1955052"/>
    <lineage>
        <taxon>Bacteria</taxon>
        <taxon>Pseudomonadati</taxon>
        <taxon>Bacteroidota</taxon>
        <taxon>Sphingobacteriia</taxon>
        <taxon>Sphingobacteriales</taxon>
        <taxon>Sphingobacteriaceae</taxon>
        <taxon>Mucilaginibacter</taxon>
    </lineage>
</organism>
<comment type="caution">
    <text evidence="2">The sequence shown here is derived from an EMBL/GenBank/DDBJ whole genome shotgun (WGS) entry which is preliminary data.</text>
</comment>
<reference evidence="3" key="1">
    <citation type="submission" date="2023-07" db="EMBL/GenBank/DDBJ databases">
        <title>Functional and genomic diversity of the sorghum phyllosphere microbiome.</title>
        <authorList>
            <person name="Shade A."/>
        </authorList>
    </citation>
    <scope>NUCLEOTIDE SEQUENCE [LARGE SCALE GENOMIC DNA]</scope>
    <source>
        <strain evidence="3">SORGH_AS_0422</strain>
    </source>
</reference>
<sequence length="130" mass="14467">MKKALVFVLLSFAAVGITYAQNAGKQLKAYQEPLIPIKLDTSITSLLNNSKQTEKFNTDWTTANQLSTSQAYTSNMPIANHSVQNLDIMPIAKLGVKNTRYTMMIKRVSYAKGTVSKALREPLPDTEKEK</sequence>
<evidence type="ECO:0000313" key="2">
    <source>
        <dbReference type="EMBL" id="MDT3403301.1"/>
    </source>
</evidence>
<feature type="chain" id="PRO_5045371665" evidence="1">
    <location>
        <begin position="21"/>
        <end position="130"/>
    </location>
</feature>
<gene>
    <name evidence="2" type="ORF">QE417_002373</name>
</gene>
<feature type="signal peptide" evidence="1">
    <location>
        <begin position="1"/>
        <end position="20"/>
    </location>
</feature>
<keyword evidence="1" id="KW-0732">Signal</keyword>